<keyword evidence="2" id="KW-1185">Reference proteome</keyword>
<dbReference type="InterPro" id="IPR021862">
    <property type="entry name" value="DUF3472"/>
</dbReference>
<gene>
    <name evidence="1" type="ORF">PEVE_00026542</name>
</gene>
<proteinExistence type="predicted"/>
<evidence type="ECO:0000313" key="2">
    <source>
        <dbReference type="Proteomes" id="UP001159427"/>
    </source>
</evidence>
<dbReference type="Pfam" id="PF11958">
    <property type="entry name" value="DUF3472"/>
    <property type="match status" value="2"/>
</dbReference>
<comment type="caution">
    <text evidence="1">The sequence shown here is derived from an EMBL/GenBank/DDBJ whole genome shotgun (WGS) entry which is preliminary data.</text>
</comment>
<accession>A0ABN8LGP7</accession>
<protein>
    <recommendedName>
        <fullName evidence="3">DUF5077 domain-containing protein</fullName>
    </recommendedName>
</protein>
<evidence type="ECO:0000313" key="1">
    <source>
        <dbReference type="EMBL" id="CAH3016157.1"/>
    </source>
</evidence>
<evidence type="ECO:0008006" key="3">
    <source>
        <dbReference type="Google" id="ProtNLM"/>
    </source>
</evidence>
<name>A0ABN8LGP7_9CNID</name>
<sequence>MMFYSGKGWVITGTYYMRKVLDGACGGFVYSKHGDVFPYEADWSPNFEISEVYLSAECRWVPAYKSPALHIHWSSPANPEVQREGVTWFYNEVTVKETADFTYYCTSEFYGGYMGIQDRSTKWVIFSIWDRTSTDDNPKAPSNDLVKVLAQGVGVTVKRFVGKVRPKAASKHLEDPHSFLEDWAGTGRRRQGFYGPAWIKTDKDPWVQAMHGRGTTTGSQINRNVVLTDDRRRLGMKTGGLALTNKS</sequence>
<reference evidence="1 2" key="1">
    <citation type="submission" date="2022-05" db="EMBL/GenBank/DDBJ databases">
        <authorList>
            <consortium name="Genoscope - CEA"/>
            <person name="William W."/>
        </authorList>
    </citation>
    <scope>NUCLEOTIDE SEQUENCE [LARGE SCALE GENOMIC DNA]</scope>
</reference>
<dbReference type="Proteomes" id="UP001159427">
    <property type="component" value="Unassembled WGS sequence"/>
</dbReference>
<organism evidence="1 2">
    <name type="scientific">Porites evermanni</name>
    <dbReference type="NCBI Taxonomy" id="104178"/>
    <lineage>
        <taxon>Eukaryota</taxon>
        <taxon>Metazoa</taxon>
        <taxon>Cnidaria</taxon>
        <taxon>Anthozoa</taxon>
        <taxon>Hexacorallia</taxon>
        <taxon>Scleractinia</taxon>
        <taxon>Fungiina</taxon>
        <taxon>Poritidae</taxon>
        <taxon>Porites</taxon>
    </lineage>
</organism>
<dbReference type="EMBL" id="CALNXI010000036">
    <property type="protein sequence ID" value="CAH3016157.1"/>
    <property type="molecule type" value="Genomic_DNA"/>
</dbReference>